<name>A0A8H4XG50_9HYPO</name>
<evidence type="ECO:0000313" key="4">
    <source>
        <dbReference type="Proteomes" id="UP000622797"/>
    </source>
</evidence>
<evidence type="ECO:0000313" key="3">
    <source>
        <dbReference type="EMBL" id="KAF4973190.1"/>
    </source>
</evidence>
<dbReference type="InterPro" id="IPR021858">
    <property type="entry name" value="Fun_TF"/>
</dbReference>
<dbReference type="EMBL" id="JABEXW010000026">
    <property type="protein sequence ID" value="KAF4973190.1"/>
    <property type="molecule type" value="Genomic_DNA"/>
</dbReference>
<reference evidence="3" key="1">
    <citation type="journal article" date="2020" name="BMC Genomics">
        <title>Correction to: Identification and distribution of gene clusters required for synthesis of sphingolipid metabolism inhibitors in diverse species of the filamentous fungus Fusarium.</title>
        <authorList>
            <person name="Kim H.S."/>
            <person name="Lohmar J.M."/>
            <person name="Busman M."/>
            <person name="Brown D.W."/>
            <person name="Naumann T.A."/>
            <person name="Divon H.H."/>
            <person name="Lysoe E."/>
            <person name="Uhlig S."/>
            <person name="Proctor R.H."/>
        </authorList>
    </citation>
    <scope>NUCLEOTIDE SEQUENCE</scope>
    <source>
        <strain evidence="3">NRRL 20472</strain>
    </source>
</reference>
<reference evidence="3" key="2">
    <citation type="submission" date="2020-05" db="EMBL/GenBank/DDBJ databases">
        <authorList>
            <person name="Kim H.-S."/>
            <person name="Proctor R.H."/>
            <person name="Brown D.W."/>
        </authorList>
    </citation>
    <scope>NUCLEOTIDE SEQUENCE</scope>
    <source>
        <strain evidence="3">NRRL 20472</strain>
    </source>
</reference>
<gene>
    <name evidence="3" type="ORF">FSARC_442</name>
</gene>
<dbReference type="GO" id="GO:0045944">
    <property type="term" value="P:positive regulation of transcription by RNA polymerase II"/>
    <property type="evidence" value="ECO:0007669"/>
    <property type="project" value="TreeGrafter"/>
</dbReference>
<organism evidence="3 4">
    <name type="scientific">Fusarium sarcochroum</name>
    <dbReference type="NCBI Taxonomy" id="1208366"/>
    <lineage>
        <taxon>Eukaryota</taxon>
        <taxon>Fungi</taxon>
        <taxon>Dikarya</taxon>
        <taxon>Ascomycota</taxon>
        <taxon>Pezizomycotina</taxon>
        <taxon>Sordariomycetes</taxon>
        <taxon>Hypocreomycetidae</taxon>
        <taxon>Hypocreales</taxon>
        <taxon>Nectriaceae</taxon>
        <taxon>Fusarium</taxon>
        <taxon>Fusarium lateritium species complex</taxon>
    </lineage>
</organism>
<dbReference type="GO" id="GO:0005634">
    <property type="term" value="C:nucleus"/>
    <property type="evidence" value="ECO:0007669"/>
    <property type="project" value="UniProtKB-SubCell"/>
</dbReference>
<keyword evidence="4" id="KW-1185">Reference proteome</keyword>
<sequence>MSFREPSLLYAVMAFAAGHLEAIGRLPGNSQHLIDRLHWNSIRHLRQLLGDSDSLSQAVALATTRTLCQAQIYGGTSLWRIHLDGARAILESSHVSNQLNLGGSRDHVNSEFLSSWFNNAEALAALSPTGLFNDQLQVNCHLDSGVFFDVFGGVMSDLPALFKAVGALVKENRKRTSRASQSTTLSDINIAREADTLIQEIHSRLDRDTAENLFFQSNMFLSLSVNEIQDYALSNAGFLYTALLHIYCGVRALSPLSSEVQSCVDQIIRCAQEMSCGSGLSPRVLLVAPLFTAGLCAVGNARESIRSALADIGKWMRTPHLSKTLALLENVWLECPDNSPDAWARGGFGELKDEVLCPRS</sequence>
<dbReference type="GO" id="GO:0003700">
    <property type="term" value="F:DNA-binding transcription factor activity"/>
    <property type="evidence" value="ECO:0007669"/>
    <property type="project" value="TreeGrafter"/>
</dbReference>
<dbReference type="Proteomes" id="UP000622797">
    <property type="component" value="Unassembled WGS sequence"/>
</dbReference>
<dbReference type="GO" id="GO:0000976">
    <property type="term" value="F:transcription cis-regulatory region binding"/>
    <property type="evidence" value="ECO:0007669"/>
    <property type="project" value="TreeGrafter"/>
</dbReference>
<dbReference type="AlphaFoldDB" id="A0A8H4XG50"/>
<evidence type="ECO:0000256" key="1">
    <source>
        <dbReference type="ARBA" id="ARBA00004123"/>
    </source>
</evidence>
<dbReference type="PANTHER" id="PTHR37534">
    <property type="entry name" value="TRANSCRIPTIONAL ACTIVATOR PROTEIN UGA3"/>
    <property type="match status" value="1"/>
</dbReference>
<accession>A0A8H4XG50</accession>
<evidence type="ECO:0000256" key="2">
    <source>
        <dbReference type="ARBA" id="ARBA00023242"/>
    </source>
</evidence>
<keyword evidence="2" id="KW-0539">Nucleus</keyword>
<dbReference type="PANTHER" id="PTHR37534:SF7">
    <property type="entry name" value="TRANSCRIPTIONAL ACTIVATOR PROTEIN UGA3"/>
    <property type="match status" value="1"/>
</dbReference>
<comment type="caution">
    <text evidence="3">The sequence shown here is derived from an EMBL/GenBank/DDBJ whole genome shotgun (WGS) entry which is preliminary data.</text>
</comment>
<proteinExistence type="predicted"/>
<dbReference type="OrthoDB" id="288726at2759"/>
<dbReference type="Pfam" id="PF11951">
    <property type="entry name" value="Fungal_trans_2"/>
    <property type="match status" value="1"/>
</dbReference>
<comment type="subcellular location">
    <subcellularLocation>
        <location evidence="1">Nucleus</location>
    </subcellularLocation>
</comment>
<protein>
    <submittedName>
        <fullName evidence="3">Uncharacterized protein</fullName>
    </submittedName>
</protein>